<evidence type="ECO:0000256" key="2">
    <source>
        <dbReference type="SAM" id="Phobius"/>
    </source>
</evidence>
<reference evidence="3 4" key="1">
    <citation type="submission" date="2015-06" db="EMBL/GenBank/DDBJ databases">
        <authorList>
            <person name="Wibberg Daniel"/>
        </authorList>
    </citation>
    <scope>NUCLEOTIDE SEQUENCE [LARGE SCALE GENOMIC DNA]</scope>
    <source>
        <strain evidence="3 4">T3/55T</strain>
    </source>
</reference>
<name>A0A0H5SE84_HERHM</name>
<dbReference type="AlphaFoldDB" id="A0A0H5SE84"/>
<dbReference type="Gene3D" id="3.40.50.300">
    <property type="entry name" value="P-loop containing nucleotide triphosphate hydrolases"/>
    <property type="match status" value="1"/>
</dbReference>
<accession>A0A0H5SE84</accession>
<dbReference type="OrthoDB" id="1981678at2"/>
<dbReference type="RefSeq" id="WP_103201888.1">
    <property type="nucleotide sequence ID" value="NZ_CVTD020000008.1"/>
</dbReference>
<dbReference type="SUPFAM" id="SSF52540">
    <property type="entry name" value="P-loop containing nucleoside triphosphate hydrolases"/>
    <property type="match status" value="1"/>
</dbReference>
<dbReference type="Proteomes" id="UP000236497">
    <property type="component" value="Unassembled WGS sequence"/>
</dbReference>
<keyword evidence="2" id="KW-1133">Transmembrane helix</keyword>
<proteinExistence type="inferred from homology"/>
<sequence>MKPIDIILSVLILTVTSVTIYYIFKSKVEPDNDENIYSLSNLCDRFREIISEIINTDLNTLNLNRRDLENRRAIKRTLSKAIRKCSQGDINAKLIVLNRVKHSILNIFKITEDIIDNIIPFDNKDLLTAKEKFDILLYLQKRSGNYRMFQGICEMANLDRLWHDGEGYYYCITEEDINYAYDSMHIKLTFDDKVNILAQRIYEETYGLSVVDQLIMEDISLDSISGGVSGVTSYDFRFMEDDILTGSYSKPRTCDSIWVVYQGKPIHLKFLSFKSDEQIRRICKNLAEHGKAGHLTKSEGGAKTHLADGSRVTVFRPDNSMQWAFFVRKFANTSSLELKDLITDKGCQYPIEVIKWAIYGCVNIFFSGDQNSGKTTYTRAAIKEIDRRQAVRTLEADFELNLNNAYADKNILGTKPSERLPFPKLIELLKSSDAHTILFGETASLEHAKHLIDLLLAGTKRVITTGHWPTTDELVSYFVHALGGYGTSNTDDIQAMVANLIHLDVHCVKDNDGHRYIDRITEVIPYEHDEYLSLNNNGIEGRLEEISHYLKLLTRRKTYYTRDIVVYEDGMYKMINPISERLSEIILKNLPPDMRHAFKDFNKVQNGGVAAAV</sequence>
<evidence type="ECO:0000313" key="4">
    <source>
        <dbReference type="Proteomes" id="UP000236497"/>
    </source>
</evidence>
<dbReference type="InterPro" id="IPR050921">
    <property type="entry name" value="T4SS_GSP_E_ATPase"/>
</dbReference>
<organism evidence="3 4">
    <name type="scientific">Herbinix hemicellulosilytica</name>
    <dbReference type="NCBI Taxonomy" id="1564487"/>
    <lineage>
        <taxon>Bacteria</taxon>
        <taxon>Bacillati</taxon>
        <taxon>Bacillota</taxon>
        <taxon>Clostridia</taxon>
        <taxon>Lachnospirales</taxon>
        <taxon>Lachnospiraceae</taxon>
        <taxon>Herbinix</taxon>
    </lineage>
</organism>
<dbReference type="Gene3D" id="3.30.450.90">
    <property type="match status" value="1"/>
</dbReference>
<evidence type="ECO:0000256" key="1">
    <source>
        <dbReference type="ARBA" id="ARBA00006611"/>
    </source>
</evidence>
<keyword evidence="2" id="KW-0472">Membrane</keyword>
<dbReference type="PANTHER" id="PTHR30486:SF6">
    <property type="entry name" value="TYPE IV PILUS RETRACTATION ATPASE PILT"/>
    <property type="match status" value="1"/>
</dbReference>
<keyword evidence="4" id="KW-1185">Reference proteome</keyword>
<feature type="transmembrane region" description="Helical" evidence="2">
    <location>
        <begin position="6"/>
        <end position="24"/>
    </location>
</feature>
<dbReference type="EMBL" id="CVTD020000008">
    <property type="protein sequence ID" value="CRZ33729.1"/>
    <property type="molecule type" value="Genomic_DNA"/>
</dbReference>
<keyword evidence="2" id="KW-0812">Transmembrane</keyword>
<dbReference type="GO" id="GO:0016887">
    <property type="term" value="F:ATP hydrolysis activity"/>
    <property type="evidence" value="ECO:0007669"/>
    <property type="project" value="InterPro"/>
</dbReference>
<evidence type="ECO:0000313" key="3">
    <source>
        <dbReference type="EMBL" id="CRZ33729.1"/>
    </source>
</evidence>
<gene>
    <name evidence="3" type="ORF">HHT355_0524</name>
</gene>
<dbReference type="PANTHER" id="PTHR30486">
    <property type="entry name" value="TWITCHING MOTILITY PROTEIN PILT"/>
    <property type="match status" value="1"/>
</dbReference>
<protein>
    <recommendedName>
        <fullName evidence="5">Pilus assembly protein CpaF</fullName>
    </recommendedName>
</protein>
<dbReference type="InterPro" id="IPR027417">
    <property type="entry name" value="P-loop_NTPase"/>
</dbReference>
<comment type="similarity">
    <text evidence="1">Belongs to the GSP E family.</text>
</comment>
<evidence type="ECO:0008006" key="5">
    <source>
        <dbReference type="Google" id="ProtNLM"/>
    </source>
</evidence>